<feature type="compositionally biased region" description="Acidic residues" evidence="1">
    <location>
        <begin position="174"/>
        <end position="188"/>
    </location>
</feature>
<dbReference type="RefSeq" id="XP_001609737.1">
    <property type="nucleotide sequence ID" value="XM_001609687.1"/>
</dbReference>
<evidence type="ECO:0000256" key="1">
    <source>
        <dbReference type="SAM" id="MobiDB-lite"/>
    </source>
</evidence>
<dbReference type="InParanoid" id="A7ATA8"/>
<dbReference type="AlphaFoldDB" id="A7ATA8"/>
<protein>
    <submittedName>
        <fullName evidence="2">Uncharacterized protein</fullName>
    </submittedName>
</protein>
<dbReference type="VEuPathDB" id="PiroplasmaDB:BBOV_II002130"/>
<reference evidence="3" key="3">
    <citation type="journal article" date="2021" name="Int. J. Parasitol.">
        <title>Comparative analysis of gene expression between Babesia bovis blood stages and kinetes allowed by improved genome annotation.</title>
        <authorList>
            <person name="Ueti M.W."/>
            <person name="Johnson W.C."/>
            <person name="Kappmeyer L.S."/>
            <person name="Herndon D.R."/>
            <person name="Mousel M.R."/>
            <person name="Reif K.E."/>
            <person name="Taus N.S."/>
            <person name="Ifeonu O.O."/>
            <person name="Silva J.C."/>
            <person name="Suarez C.E."/>
            <person name="Brayton K.A."/>
        </authorList>
    </citation>
    <scope>NUCLEOTIDE SEQUENCE [LARGE SCALE GENOMIC DNA]</scope>
</reference>
<feature type="region of interest" description="Disordered" evidence="1">
    <location>
        <begin position="1"/>
        <end position="58"/>
    </location>
</feature>
<gene>
    <name evidence="2" type="ORF">BBOV_II002130</name>
</gene>
<proteinExistence type="predicted"/>
<organism evidence="2 3">
    <name type="scientific">Babesia bovis</name>
    <dbReference type="NCBI Taxonomy" id="5865"/>
    <lineage>
        <taxon>Eukaryota</taxon>
        <taxon>Sar</taxon>
        <taxon>Alveolata</taxon>
        <taxon>Apicomplexa</taxon>
        <taxon>Aconoidasida</taxon>
        <taxon>Piroplasmida</taxon>
        <taxon>Babesiidae</taxon>
        <taxon>Babesia</taxon>
    </lineage>
</organism>
<reference evidence="3" key="2">
    <citation type="journal article" date="2020" name="Data Brief">
        <title>Transcriptome dataset of Babesia bovis life stages within vertebrate and invertebrate hosts.</title>
        <authorList>
            <person name="Ueti M.W."/>
            <person name="Johnson W.C."/>
            <person name="Kappmeyer L.S."/>
            <person name="Herndon D.R."/>
            <person name="Mousel M.R."/>
            <person name="Reif K.E."/>
            <person name="Taus N.S."/>
            <person name="Ifeonu O.O."/>
            <person name="Silva J.C."/>
            <person name="Suarez C.E."/>
            <person name="Brayton K.A."/>
        </authorList>
    </citation>
    <scope>NUCLEOTIDE SEQUENCE [LARGE SCALE GENOMIC DNA]</scope>
</reference>
<accession>A7ATA8</accession>
<evidence type="ECO:0000313" key="2">
    <source>
        <dbReference type="EMBL" id="EDO06169.1"/>
    </source>
</evidence>
<feature type="region of interest" description="Disordered" evidence="1">
    <location>
        <begin position="169"/>
        <end position="188"/>
    </location>
</feature>
<dbReference type="EMBL" id="AAXT01000003">
    <property type="protein sequence ID" value="EDO06169.1"/>
    <property type="molecule type" value="Genomic_DNA"/>
</dbReference>
<dbReference type="Proteomes" id="UP000002173">
    <property type="component" value="Unassembled WGS sequence"/>
</dbReference>
<dbReference type="KEGG" id="bbo:BBOV_II002130"/>
<reference evidence="2 3" key="1">
    <citation type="journal article" date="2007" name="PLoS Pathog.">
        <title>Genome sequence of Babesia bovis and comparative analysis of apicomplexan hemoprotozoa.</title>
        <authorList>
            <person name="Brayton K.A."/>
            <person name="Lau A.O.T."/>
            <person name="Herndon D.R."/>
            <person name="Hannick L."/>
            <person name="Kappmeyer L.S."/>
            <person name="Berens S.J."/>
            <person name="Bidwell S.L."/>
            <person name="Brown W.C."/>
            <person name="Crabtree J."/>
            <person name="Fadrosh D."/>
            <person name="Feldblum T."/>
            <person name="Forberger H.A."/>
            <person name="Haas B.J."/>
            <person name="Howell J.M."/>
            <person name="Khouri H."/>
            <person name="Koo H."/>
            <person name="Mann D.J."/>
            <person name="Norimine J."/>
            <person name="Paulsen I.T."/>
            <person name="Radune D."/>
            <person name="Ren Q."/>
            <person name="Smith R.K. Jr."/>
            <person name="Suarez C.E."/>
            <person name="White O."/>
            <person name="Wortman J.R."/>
            <person name="Knowles D.P. Jr."/>
            <person name="McElwain T.F."/>
            <person name="Nene V.M."/>
        </authorList>
    </citation>
    <scope>NUCLEOTIDE SEQUENCE [LARGE SCALE GENOMIC DNA]</scope>
    <source>
        <strain evidence="2">T2Bo</strain>
    </source>
</reference>
<evidence type="ECO:0000313" key="3">
    <source>
        <dbReference type="Proteomes" id="UP000002173"/>
    </source>
</evidence>
<dbReference type="OMA" id="CFCDESE"/>
<name>A7ATA8_BABBO</name>
<sequence length="222" mass="24141">MAAPSECDYTSSEDSASDVCSSSSCSCDSGSCCSSESADECSSCSCSPRSAGSNDEHYQDDLDQLKTFIADVASLIRQSRNTEDVPVTTNVEVQVSDEKPIETPVEQPVAAPFNKDLDNEIANFEQLINSTEIKLNGHSGFCEFEAQESPYATTVADTPVGYCFTNDDTAREEMPEESCSESEDEAEPDLDKLHSRLVALDLHSYMGLVESVLDKRVKLDLL</sequence>
<keyword evidence="3" id="KW-1185">Reference proteome</keyword>
<feature type="compositionally biased region" description="Low complexity" evidence="1">
    <location>
        <begin position="12"/>
        <end position="47"/>
    </location>
</feature>
<comment type="caution">
    <text evidence="2">The sequence shown here is derived from an EMBL/GenBank/DDBJ whole genome shotgun (WGS) entry which is preliminary data.</text>
</comment>
<dbReference type="GeneID" id="5477965"/>